<accession>A0A133PP77</accession>
<dbReference type="AlphaFoldDB" id="A0A133PP77"/>
<gene>
    <name evidence="1" type="ORF">HMPREF3229_00907</name>
</gene>
<evidence type="ECO:0000313" key="2">
    <source>
        <dbReference type="Proteomes" id="UP000070174"/>
    </source>
</evidence>
<dbReference type="EMBL" id="LRQE01000025">
    <property type="protein sequence ID" value="KXA30444.1"/>
    <property type="molecule type" value="Genomic_DNA"/>
</dbReference>
<organism evidence="1">
    <name type="scientific">Peptoniphilus harei</name>
    <dbReference type="NCBI Taxonomy" id="54005"/>
    <lineage>
        <taxon>Bacteria</taxon>
        <taxon>Bacillati</taxon>
        <taxon>Bacillota</taxon>
        <taxon>Tissierellia</taxon>
        <taxon>Tissierellales</taxon>
        <taxon>Peptoniphilaceae</taxon>
        <taxon>Peptoniphilus</taxon>
    </lineage>
</organism>
<proteinExistence type="predicted"/>
<protein>
    <submittedName>
        <fullName evidence="1">Uncharacterized protein</fullName>
    </submittedName>
</protein>
<reference evidence="1 2" key="1">
    <citation type="submission" date="2016-01" db="EMBL/GenBank/DDBJ databases">
        <authorList>
            <person name="Oliw E.H."/>
        </authorList>
    </citation>
    <scope>NUCLEOTIDE SEQUENCE [LARGE SCALE GENOMIC DNA]</scope>
    <source>
        <strain evidence="1 2">CMW7756A</strain>
    </source>
</reference>
<sequence length="269" mass="32607">MTYSIIILYEVTEDFFMELAEKLNQTPYKRLAFKDIKKYLIANFLYKGDLDSINILLNLYNVYESIENIYPRYVTLENLRKDIVKVYRQKEGIELIARNLSSLIHDDINRLELYLYLEGYRLGFNSKKHINMLEIITLKHLTIDELYNRKKLFQYEFKNEEVLSFKKLVFKEIRKDRQIRIFIKNTLTDVRKRLLNSKIQSINDHLDLQLIFRSQDDDVEIKEVDSYLTDSEIENLNNKISKFLYIDCFRVFRNAFWDGVNDRVLKRYK</sequence>
<comment type="caution">
    <text evidence="1">The sequence shown here is derived from an EMBL/GenBank/DDBJ whole genome shotgun (WGS) entry which is preliminary data.</text>
</comment>
<dbReference type="Proteomes" id="UP000070174">
    <property type="component" value="Unassembled WGS sequence"/>
</dbReference>
<dbReference type="PATRIC" id="fig|54005.3.peg.892"/>
<name>A0A133PP77_9FIRM</name>
<evidence type="ECO:0000313" key="1">
    <source>
        <dbReference type="EMBL" id="KXA30444.1"/>
    </source>
</evidence>